<dbReference type="SUPFAM" id="SSF81853">
    <property type="entry name" value="Family 10 polysaccharide lyase"/>
    <property type="match status" value="1"/>
</dbReference>
<reference evidence="2 3" key="1">
    <citation type="submission" date="2014-11" db="EMBL/GenBank/DDBJ databases">
        <title>Draft genome sequence of Kirrobacter mercurialis.</title>
        <authorList>
            <person name="Coil D.A."/>
            <person name="Eisen J.A."/>
        </authorList>
    </citation>
    <scope>NUCLEOTIDE SEQUENCE [LARGE SCALE GENOMIC DNA]</scope>
    <source>
        <strain evidence="2 3">Coronado</strain>
    </source>
</reference>
<accession>A0A0B2BZL3</accession>
<dbReference type="Gene3D" id="1.50.10.20">
    <property type="match status" value="1"/>
</dbReference>
<dbReference type="NCBIfam" id="TIGR02474">
    <property type="entry name" value="pec_lyase"/>
    <property type="match status" value="1"/>
</dbReference>
<sequence>MARDKAMLEAERSALAASGQDVPGPPPTGNSARTMPLDRDAAWYGGAEARAIADNVVSFQTPAGGWGKNQDRTGPPRAPGQGYTISIGQAGAHAAQDGADGWSFVGTMDNDATIHELAFLARVQEQLPGAEGDPYRQSFARGLAYLLAAEMPGGGWAQVWPLQGLYHDALTLNDNMLINTTELLQQVGTGAGPYGFIAPEQQAQAAAAAARAVAVLLELQVEVAGQPTIWAQQYDPFTRQPVPARNYEMIALSTGESAPVLTFLMQQDRSDPGIVRAVEAGVRWFADHAVQDMAWRRLSETERRLVPEPGADPLWSRFYSIETGKPIFGDRDLSIHDDVNEISAERRRGYGWFNGSGTTVARDYAAWQAAR</sequence>
<dbReference type="STRING" id="1572751.PK98_12710"/>
<dbReference type="InterPro" id="IPR012669">
    <property type="entry name" value="Pectate_lyase"/>
</dbReference>
<proteinExistence type="predicted"/>
<keyword evidence="2" id="KW-0456">Lyase</keyword>
<feature type="region of interest" description="Disordered" evidence="1">
    <location>
        <begin position="1"/>
        <end position="36"/>
    </location>
</feature>
<evidence type="ECO:0000313" key="3">
    <source>
        <dbReference type="Proteomes" id="UP000030988"/>
    </source>
</evidence>
<gene>
    <name evidence="2" type="ORF">PK98_12710</name>
</gene>
<evidence type="ECO:0000256" key="1">
    <source>
        <dbReference type="SAM" id="MobiDB-lite"/>
    </source>
</evidence>
<evidence type="ECO:0000313" key="2">
    <source>
        <dbReference type="EMBL" id="KHL25136.1"/>
    </source>
</evidence>
<protein>
    <submittedName>
        <fullName evidence="2">Pectate lyase</fullName>
    </submittedName>
</protein>
<comment type="caution">
    <text evidence="2">The sequence shown here is derived from an EMBL/GenBank/DDBJ whole genome shotgun (WGS) entry which is preliminary data.</text>
</comment>
<dbReference type="EMBL" id="JTDN01000002">
    <property type="protein sequence ID" value="KHL25136.1"/>
    <property type="molecule type" value="Genomic_DNA"/>
</dbReference>
<name>A0A0B2BZL3_9SPHN</name>
<dbReference type="OrthoDB" id="9804686at2"/>
<dbReference type="Pfam" id="PF09492">
    <property type="entry name" value="Pec_lyase"/>
    <property type="match status" value="1"/>
</dbReference>
<dbReference type="AlphaFoldDB" id="A0A0B2BZL3"/>
<feature type="compositionally biased region" description="Basic and acidic residues" evidence="1">
    <location>
        <begin position="1"/>
        <end position="12"/>
    </location>
</feature>
<dbReference type="Proteomes" id="UP000030988">
    <property type="component" value="Unassembled WGS sequence"/>
</dbReference>
<organism evidence="2 3">
    <name type="scientific">Croceibacterium mercuriale</name>
    <dbReference type="NCBI Taxonomy" id="1572751"/>
    <lineage>
        <taxon>Bacteria</taxon>
        <taxon>Pseudomonadati</taxon>
        <taxon>Pseudomonadota</taxon>
        <taxon>Alphaproteobacteria</taxon>
        <taxon>Sphingomonadales</taxon>
        <taxon>Erythrobacteraceae</taxon>
        <taxon>Croceibacterium</taxon>
    </lineage>
</organism>
<keyword evidence="3" id="KW-1185">Reference proteome</keyword>
<dbReference type="GO" id="GO:0016829">
    <property type="term" value="F:lyase activity"/>
    <property type="evidence" value="ECO:0007669"/>
    <property type="project" value="UniProtKB-KW"/>
</dbReference>